<protein>
    <submittedName>
        <fullName evidence="1">Uncharacterized protein</fullName>
    </submittedName>
</protein>
<dbReference type="EMBL" id="VSIY01000004">
    <property type="protein sequence ID" value="TYB82205.1"/>
    <property type="molecule type" value="Genomic_DNA"/>
</dbReference>
<accession>A0A5D0RMY4</accession>
<gene>
    <name evidence="1" type="ORF">FVF75_05615</name>
</gene>
<keyword evidence="2" id="KW-1185">Reference proteome</keyword>
<reference evidence="1 2" key="1">
    <citation type="submission" date="2019-08" db="EMBL/GenBank/DDBJ databases">
        <title>Identification of a novel species of the genus Boseongicola.</title>
        <authorList>
            <person name="Zhang X.-Q."/>
        </authorList>
    </citation>
    <scope>NUCLEOTIDE SEQUENCE [LARGE SCALE GENOMIC DNA]</scope>
    <source>
        <strain evidence="1 2">HY14</strain>
    </source>
</reference>
<name>A0A5D0RMY4_9RHOB</name>
<dbReference type="Proteomes" id="UP000322080">
    <property type="component" value="Unassembled WGS sequence"/>
</dbReference>
<dbReference type="AlphaFoldDB" id="A0A5D0RMY4"/>
<evidence type="ECO:0000313" key="1">
    <source>
        <dbReference type="EMBL" id="TYB82205.1"/>
    </source>
</evidence>
<organism evidence="1 2">
    <name type="scientific">Maritimibacter fusiformis</name>
    <dbReference type="NCBI Taxonomy" id="2603819"/>
    <lineage>
        <taxon>Bacteria</taxon>
        <taxon>Pseudomonadati</taxon>
        <taxon>Pseudomonadota</taxon>
        <taxon>Alphaproteobacteria</taxon>
        <taxon>Rhodobacterales</taxon>
        <taxon>Roseobacteraceae</taxon>
        <taxon>Maritimibacter</taxon>
    </lineage>
</organism>
<comment type="caution">
    <text evidence="1">The sequence shown here is derived from an EMBL/GenBank/DDBJ whole genome shotgun (WGS) entry which is preliminary data.</text>
</comment>
<evidence type="ECO:0000313" key="2">
    <source>
        <dbReference type="Proteomes" id="UP000322080"/>
    </source>
</evidence>
<proteinExistence type="predicted"/>
<sequence>MADTPDLTRDHVDLEDTQVTRRYFATFQAIIGHLGRVAAQFEAEGSLTRTEVEVLGRHLIGLGLTFRALANKYHMAGRIDGPLPGKLTFDHTESGFPVHAELMQMASDAAQAGKHLKNMPGPDELKAQMVREIVGNLTIPTRLQFAMSQRLYYEELVRGDLFWPQMHPDAVWLGNLAEGREPRRRYLLHWAVYDSLQNIPTIYLMDVEDTGRTALPKDQERWPEVQAHLSAQAVAGLKLVTIATGFDRDFDDLHPKRLRRFHVGPMYSHSYTRQTGPLREVLEDAKAPPGQDWALAWTVEDLVSERVETEKAGWFSSVEREIFALDPFGGRGADLGATRMERAIILPQRPFQVLAERNPPGFGDVRKFVVSDGGRVLSYR</sequence>
<dbReference type="RefSeq" id="WP_148376967.1">
    <property type="nucleotide sequence ID" value="NZ_VSIY01000004.1"/>
</dbReference>